<dbReference type="Proteomes" id="UP000191024">
    <property type="component" value="Chromosome G"/>
</dbReference>
<evidence type="ECO:0000256" key="2">
    <source>
        <dbReference type="ARBA" id="ARBA00022690"/>
    </source>
</evidence>
<dbReference type="GO" id="GO:0004869">
    <property type="term" value="F:cysteine-type endopeptidase inhibitor activity"/>
    <property type="evidence" value="ECO:0007669"/>
    <property type="project" value="UniProtKB-KW"/>
</dbReference>
<comment type="function">
    <text evidence="5">Inhibitor of the DOA4 deubiquitinase involved in the regulation of protein degradation by the proteasome and maintenance of a normal level of free ubiquitin.</text>
</comment>
<evidence type="ECO:0000256" key="3">
    <source>
        <dbReference type="ARBA" id="ARBA00022704"/>
    </source>
</evidence>
<evidence type="ECO:0000256" key="4">
    <source>
        <dbReference type="ARBA" id="ARBA00022753"/>
    </source>
</evidence>
<comment type="similarity">
    <text evidence="6">Belongs to the RFU1 family.</text>
</comment>
<keyword evidence="4" id="KW-0967">Endosome</keyword>
<dbReference type="STRING" id="1230905.A0A1G4KD67"/>
<sequence>MKSSLQLSKEAVTYQFNGSIPVRLYLKTCVTLLEEAQNSFQKGNVEKAFLMYVRYVDLCTNKLPTHPEIRSTQPDAQFGLVRQEYNQLIKLEVPAILSIIEDLKKKIDLDHQMHTQSLAAYISKAAPGSSSSKLENKIKLPANFDEVRFRQSVIAIRTAPNENLVIQEKGDGSLLYPELPQLTPPFPAFL</sequence>
<dbReference type="PANTHER" id="PTHR12947">
    <property type="entry name" value="AMSH-LIKE PROTEASE"/>
    <property type="match status" value="1"/>
</dbReference>
<dbReference type="OrthoDB" id="3640at2759"/>
<dbReference type="Gene3D" id="1.20.58.80">
    <property type="entry name" value="Phosphotransferase system, lactose/cellobiose-type IIA subunit"/>
    <property type="match status" value="1"/>
</dbReference>
<evidence type="ECO:0000313" key="10">
    <source>
        <dbReference type="Proteomes" id="UP000191024"/>
    </source>
</evidence>
<gene>
    <name evidence="9" type="ORF">LAMI_0G17370G</name>
</gene>
<keyword evidence="10" id="KW-1185">Reference proteome</keyword>
<dbReference type="GO" id="GO:0061578">
    <property type="term" value="F:K63-linked deubiquitinase activity"/>
    <property type="evidence" value="ECO:0007669"/>
    <property type="project" value="TreeGrafter"/>
</dbReference>
<accession>A0A1G4KD67</accession>
<dbReference type="Pfam" id="PF08969">
    <property type="entry name" value="USP8_dimer"/>
    <property type="match status" value="1"/>
</dbReference>
<evidence type="ECO:0000256" key="5">
    <source>
        <dbReference type="ARBA" id="ARBA00037208"/>
    </source>
</evidence>
<evidence type="ECO:0000256" key="1">
    <source>
        <dbReference type="ARBA" id="ARBA00004177"/>
    </source>
</evidence>
<organism evidence="9 10">
    <name type="scientific">Lachancea mirantina</name>
    <dbReference type="NCBI Taxonomy" id="1230905"/>
    <lineage>
        <taxon>Eukaryota</taxon>
        <taxon>Fungi</taxon>
        <taxon>Dikarya</taxon>
        <taxon>Ascomycota</taxon>
        <taxon>Saccharomycotina</taxon>
        <taxon>Saccharomycetes</taxon>
        <taxon>Saccharomycetales</taxon>
        <taxon>Saccharomycetaceae</taxon>
        <taxon>Lachancea</taxon>
    </lineage>
</organism>
<reference evidence="9 10" key="1">
    <citation type="submission" date="2016-03" db="EMBL/GenBank/DDBJ databases">
        <authorList>
            <person name="Devillers H."/>
        </authorList>
    </citation>
    <scope>NUCLEOTIDE SEQUENCE [LARGE SCALE GENOMIC DNA]</scope>
    <source>
        <strain evidence="9">CBS 11717</strain>
    </source>
</reference>
<dbReference type="GO" id="GO:0070536">
    <property type="term" value="P:protein K63-linked deubiquitination"/>
    <property type="evidence" value="ECO:0007669"/>
    <property type="project" value="TreeGrafter"/>
</dbReference>
<keyword evidence="3" id="KW-0789">Thiol protease inhibitor</keyword>
<keyword evidence="2" id="KW-0646">Protease inhibitor</keyword>
<dbReference type="GO" id="GO:0016020">
    <property type="term" value="C:membrane"/>
    <property type="evidence" value="ECO:0007669"/>
    <property type="project" value="TreeGrafter"/>
</dbReference>
<dbReference type="AlphaFoldDB" id="A0A1G4KD67"/>
<evidence type="ECO:0000256" key="7">
    <source>
        <dbReference type="ARBA" id="ARBA00039609"/>
    </source>
</evidence>
<dbReference type="EMBL" id="LT598469">
    <property type="protein sequence ID" value="SCV02264.1"/>
    <property type="molecule type" value="Genomic_DNA"/>
</dbReference>
<name>A0A1G4KD67_9SACH</name>
<comment type="subcellular location">
    <subcellularLocation>
        <location evidence="1">Endosome</location>
    </subcellularLocation>
</comment>
<evidence type="ECO:0000313" key="9">
    <source>
        <dbReference type="EMBL" id="SCV02264.1"/>
    </source>
</evidence>
<evidence type="ECO:0000259" key="8">
    <source>
        <dbReference type="Pfam" id="PF08969"/>
    </source>
</evidence>
<feature type="domain" description="USP8 dimerisation" evidence="8">
    <location>
        <begin position="6"/>
        <end position="106"/>
    </location>
</feature>
<dbReference type="SUPFAM" id="SSF140856">
    <property type="entry name" value="USP8 N-terminal domain-like"/>
    <property type="match status" value="1"/>
</dbReference>
<dbReference type="PANTHER" id="PTHR12947:SF13">
    <property type="entry name" value="FI19924P1"/>
    <property type="match status" value="1"/>
</dbReference>
<protein>
    <recommendedName>
        <fullName evidence="7">Regulator of free ubiquitin chains 1</fullName>
    </recommendedName>
</protein>
<evidence type="ECO:0000256" key="6">
    <source>
        <dbReference type="ARBA" id="ARBA00038426"/>
    </source>
</evidence>
<dbReference type="GO" id="GO:0005768">
    <property type="term" value="C:endosome"/>
    <property type="evidence" value="ECO:0007669"/>
    <property type="project" value="UniProtKB-SubCell"/>
</dbReference>
<proteinExistence type="inferred from homology"/>
<dbReference type="InterPro" id="IPR015063">
    <property type="entry name" value="USP8_dimer"/>
</dbReference>